<dbReference type="Gene3D" id="2.60.120.10">
    <property type="entry name" value="Jelly Rolls"/>
    <property type="match status" value="2"/>
</dbReference>
<feature type="domain" description="Quercetin 2,3-dioxygenase C-terminal cupin" evidence="5">
    <location>
        <begin position="146"/>
        <end position="231"/>
    </location>
</feature>
<evidence type="ECO:0000256" key="1">
    <source>
        <dbReference type="ARBA" id="ARBA00008416"/>
    </source>
</evidence>
<gene>
    <name evidence="6" type="ORF">ENQ76_07120</name>
</gene>
<dbReference type="AlphaFoldDB" id="A0A7C2JZ04"/>
<comment type="similarity">
    <text evidence="1 3">Belongs to the pirin family.</text>
</comment>
<dbReference type="CDD" id="cd02910">
    <property type="entry name" value="cupin_Yhhw_N"/>
    <property type="match status" value="1"/>
</dbReference>
<comment type="cofactor">
    <cofactor evidence="2">
        <name>Fe cation</name>
        <dbReference type="ChEBI" id="CHEBI:24875"/>
    </cofactor>
    <text evidence="2">Binds 1 Fe cation per subunit.</text>
</comment>
<comment type="caution">
    <text evidence="6">The sequence shown here is derived from an EMBL/GenBank/DDBJ whole genome shotgun (WGS) entry which is preliminary data.</text>
</comment>
<dbReference type="SUPFAM" id="SSF51182">
    <property type="entry name" value="RmlC-like cupins"/>
    <property type="match status" value="1"/>
</dbReference>
<protein>
    <submittedName>
        <fullName evidence="6">Pirin family protein</fullName>
    </submittedName>
</protein>
<evidence type="ECO:0000256" key="3">
    <source>
        <dbReference type="RuleBase" id="RU003457"/>
    </source>
</evidence>
<feature type="domain" description="Pirin N-terminal" evidence="4">
    <location>
        <begin position="11"/>
        <end position="119"/>
    </location>
</feature>
<feature type="binding site" evidence="2">
    <location>
        <position position="57"/>
    </location>
    <ligand>
        <name>Fe cation</name>
        <dbReference type="ChEBI" id="CHEBI:24875"/>
    </ligand>
</feature>
<dbReference type="Pfam" id="PF02678">
    <property type="entry name" value="Pirin"/>
    <property type="match status" value="1"/>
</dbReference>
<dbReference type="GO" id="GO:0046872">
    <property type="term" value="F:metal ion binding"/>
    <property type="evidence" value="ECO:0007669"/>
    <property type="project" value="UniProtKB-KW"/>
</dbReference>
<feature type="binding site" evidence="2">
    <location>
        <position position="59"/>
    </location>
    <ligand>
        <name>Fe cation</name>
        <dbReference type="ChEBI" id="CHEBI:24875"/>
    </ligand>
</feature>
<dbReference type="InterPro" id="IPR003829">
    <property type="entry name" value="Pirin_N_dom"/>
</dbReference>
<dbReference type="PIRSF" id="PIRSF006232">
    <property type="entry name" value="Pirin"/>
    <property type="match status" value="1"/>
</dbReference>
<dbReference type="EMBL" id="DSOK01000204">
    <property type="protein sequence ID" value="HEN15222.1"/>
    <property type="molecule type" value="Genomic_DNA"/>
</dbReference>
<evidence type="ECO:0000313" key="6">
    <source>
        <dbReference type="EMBL" id="HEN15222.1"/>
    </source>
</evidence>
<dbReference type="InterPro" id="IPR011051">
    <property type="entry name" value="RmlC_Cupin_sf"/>
</dbReference>
<reference evidence="6" key="1">
    <citation type="journal article" date="2020" name="mSystems">
        <title>Genome- and Community-Level Interaction Insights into Carbon Utilization and Element Cycling Functions of Hydrothermarchaeota in Hydrothermal Sediment.</title>
        <authorList>
            <person name="Zhou Z."/>
            <person name="Liu Y."/>
            <person name="Xu W."/>
            <person name="Pan J."/>
            <person name="Luo Z.H."/>
            <person name="Li M."/>
        </authorList>
    </citation>
    <scope>NUCLEOTIDE SEQUENCE [LARGE SCALE GENOMIC DNA]</scope>
    <source>
        <strain evidence="6">SpSt-339</strain>
    </source>
</reference>
<feature type="binding site" evidence="2">
    <location>
        <position position="101"/>
    </location>
    <ligand>
        <name>Fe cation</name>
        <dbReference type="ChEBI" id="CHEBI:24875"/>
    </ligand>
</feature>
<organism evidence="6">
    <name type="scientific">Schlesneria paludicola</name>
    <dbReference type="NCBI Taxonomy" id="360056"/>
    <lineage>
        <taxon>Bacteria</taxon>
        <taxon>Pseudomonadati</taxon>
        <taxon>Planctomycetota</taxon>
        <taxon>Planctomycetia</taxon>
        <taxon>Planctomycetales</taxon>
        <taxon>Planctomycetaceae</taxon>
        <taxon>Schlesneria</taxon>
    </lineage>
</organism>
<evidence type="ECO:0000259" key="5">
    <source>
        <dbReference type="Pfam" id="PF17954"/>
    </source>
</evidence>
<dbReference type="InterPro" id="IPR014710">
    <property type="entry name" value="RmlC-like_jellyroll"/>
</dbReference>
<sequence>MFVVRRSADRGHFQHGWLDTYHTFSFGEYQDPQWMQFGPLRVMNDDRIAPGQGFGMHGHRDMEILTWVLDGELAHRDSLGHEQVLRPGELQRMSAGTGIRHSEFNPSPTTPTHLYQIWLLPDRAGHTPRYEQRAFPQAERQGRWQLLASPDAREGSLGIHTDATVSVAELSSGQSLTAALSPARRGWLQLLRGRVIVGDYELVAGDGIGVLEQTLLTVAAAGPSEVLWFDLE</sequence>
<dbReference type="InterPro" id="IPR041602">
    <property type="entry name" value="Quercetinase_C"/>
</dbReference>
<evidence type="ECO:0000256" key="2">
    <source>
        <dbReference type="PIRSR" id="PIRSR006232-1"/>
    </source>
</evidence>
<dbReference type="InterPro" id="IPR012093">
    <property type="entry name" value="Pirin"/>
</dbReference>
<proteinExistence type="inferred from homology"/>
<keyword evidence="2" id="KW-0479">Metal-binding</keyword>
<dbReference type="Pfam" id="PF17954">
    <property type="entry name" value="Pirin_C_2"/>
    <property type="match status" value="1"/>
</dbReference>
<dbReference type="PANTHER" id="PTHR43212:SF3">
    <property type="entry name" value="QUERCETIN 2,3-DIOXYGENASE"/>
    <property type="match status" value="1"/>
</dbReference>
<feature type="binding site" evidence="2">
    <location>
        <position position="103"/>
    </location>
    <ligand>
        <name>Fe cation</name>
        <dbReference type="ChEBI" id="CHEBI:24875"/>
    </ligand>
</feature>
<keyword evidence="2" id="KW-0408">Iron</keyword>
<name>A0A7C2JZ04_9PLAN</name>
<evidence type="ECO:0000259" key="4">
    <source>
        <dbReference type="Pfam" id="PF02678"/>
    </source>
</evidence>
<dbReference type="PANTHER" id="PTHR43212">
    <property type="entry name" value="QUERCETIN 2,3-DIOXYGENASE"/>
    <property type="match status" value="1"/>
</dbReference>
<accession>A0A7C2JZ04</accession>